<dbReference type="PANTHER" id="PTHR30121">
    <property type="entry name" value="UNCHARACTERIZED PROTEIN YJGR-RELATED"/>
    <property type="match status" value="1"/>
</dbReference>
<dbReference type="InterPro" id="IPR027417">
    <property type="entry name" value="P-loop_NTPase"/>
</dbReference>
<feature type="compositionally biased region" description="Acidic residues" evidence="1">
    <location>
        <begin position="60"/>
        <end position="76"/>
    </location>
</feature>
<sequence length="964" mass="107945">MVRSDSQYSALRGTGGRGPSGGSNSGGRSSSGRGSGGRGSSGGSGGSRGKGKPPGRGRYDDDDDDDDLDEDEDEESYGLATPSVSGKRLATTPHASFQNIVAGFYNGLPEKLREMLPFGEEEGDNHADDGPTADKRGASSWQDVCFIHSIPGEDEEEGLVVLSDGSFRKYISCKGINALLFDEAERETMARTFANFANSCESDIQIIIKSRNLSVDEYLSRYQILLKTDNDYLKWYADYTDKWFRKVQDVTFVPQRDFYVVISYHPPDCKTGKSWSGRRSIQKHEEYLEILNRLKKTAVEQLRTSNLRPQVLSRKEVRNLIYSDLNPSLYQKDPEAPPSRSNMSEASTLAGSAMKVTDEYVWLDGKYIGTQYMFATPHETWMGWLVDLLTISTEYTLSLFIHQCDQDRVRKELKLKYRMGHVTSTQLATPDLEGIESTRSAAQAIQEFLRSSNKAFDVSLYLSTASDSPEHLAQNMDEIRRVFKNRGAQMDRGQMLQLDLWQSTLAVGVDKMAVVHRVMSPIVGTMWPFFTASCGTPDGVPFGFALASREPVLLNPFFRGQGKDANNMFVVGTTGAGKSFAVSMMMLRLLPLGTRFVLIDKTVDKFGAYRFITELLGPELCAYVDLGPSSGYVLNPFDLGPEDKMGEPSADKVSTLLSLLDLMLAPEGREELSVEEKSLLDGLIRLAYMEASFRNQVPTMTDLAQVTAQAAANEVDPLQRDRLQQFARGLSLFTRTGAFGGLVDGLTNIETEKLFIVFDTREVNEPRLERIAVFILAEFIRRKAADSKARGQRFAAVIDEAATLMRFKAGARLLDDLSRRARHYGMMLVSITQQLKDFFRQAEQADSVVKNSHMKILLRQDPSDLRMLKDTLRLTDAETAAIEQFSRDEEKRRDSQCLLIVGAVHGTIRLVPSPMDYWICTSEPIRDIPRRLQMIEDVRRRNPKLSHTDACRQAVYYLGLQHEG</sequence>
<keyword evidence="3" id="KW-0547">Nucleotide-binding</keyword>
<evidence type="ECO:0000259" key="2">
    <source>
        <dbReference type="Pfam" id="PF19044"/>
    </source>
</evidence>
<feature type="region of interest" description="Disordered" evidence="1">
    <location>
        <begin position="1"/>
        <end position="87"/>
    </location>
</feature>
<comment type="caution">
    <text evidence="3">The sequence shown here is derived from an EMBL/GenBank/DDBJ whole genome shotgun (WGS) entry which is preliminary data.</text>
</comment>
<accession>A0A8J7PBM8</accession>
<feature type="compositionally biased region" description="Gly residues" evidence="1">
    <location>
        <begin position="33"/>
        <end position="48"/>
    </location>
</feature>
<dbReference type="GO" id="GO:0005524">
    <property type="term" value="F:ATP binding"/>
    <property type="evidence" value="ECO:0007669"/>
    <property type="project" value="UniProtKB-KW"/>
</dbReference>
<evidence type="ECO:0000313" key="3">
    <source>
        <dbReference type="EMBL" id="MBN8658913.1"/>
    </source>
</evidence>
<keyword evidence="3" id="KW-0067">ATP-binding</keyword>
<dbReference type="InterPro" id="IPR051162">
    <property type="entry name" value="T4SS_component"/>
</dbReference>
<dbReference type="Gene3D" id="1.10.8.730">
    <property type="match status" value="1"/>
</dbReference>
<reference evidence="3" key="1">
    <citation type="submission" date="2021-02" db="EMBL/GenBank/DDBJ databases">
        <title>Genome-Resolved Metagenomics of a Microbial Community Performing Photosynthetic Biological Nutrient Removal.</title>
        <authorList>
            <person name="Mcdaniel E.A."/>
        </authorList>
    </citation>
    <scope>NUCLEOTIDE SEQUENCE</scope>
    <source>
        <strain evidence="3">UWPOB_OBS1</strain>
    </source>
</reference>
<dbReference type="Pfam" id="PF19044">
    <property type="entry name" value="P-loop_TraG"/>
    <property type="match status" value="1"/>
</dbReference>
<name>A0A8J7PBM8_9BACT</name>
<proteinExistence type="predicted"/>
<dbReference type="CDD" id="cd01127">
    <property type="entry name" value="TrwB_TraG_TraD_VirD4"/>
    <property type="match status" value="2"/>
</dbReference>
<evidence type="ECO:0000256" key="1">
    <source>
        <dbReference type="SAM" id="MobiDB-lite"/>
    </source>
</evidence>
<evidence type="ECO:0000313" key="4">
    <source>
        <dbReference type="Proteomes" id="UP000664277"/>
    </source>
</evidence>
<dbReference type="Pfam" id="PF11130">
    <property type="entry name" value="TraC_F_IV"/>
    <property type="match status" value="1"/>
</dbReference>
<dbReference type="AlphaFoldDB" id="A0A8J7PBM8"/>
<gene>
    <name evidence="3" type="ORF">J0M35_01010</name>
</gene>
<protein>
    <submittedName>
        <fullName evidence="3">ATP-binding protein</fullName>
    </submittedName>
</protein>
<feature type="compositionally biased region" description="Gly residues" evidence="1">
    <location>
        <begin position="13"/>
        <end position="25"/>
    </location>
</feature>
<organism evidence="3 4">
    <name type="scientific">Candidatus Obscuribacter phosphatis</name>
    <dbReference type="NCBI Taxonomy" id="1906157"/>
    <lineage>
        <taxon>Bacteria</taxon>
        <taxon>Bacillati</taxon>
        <taxon>Candidatus Melainabacteria</taxon>
        <taxon>Candidatus Obscuribacterales</taxon>
        <taxon>Candidatus Obscuribacteraceae</taxon>
        <taxon>Candidatus Obscuribacter</taxon>
    </lineage>
</organism>
<dbReference type="Gene3D" id="3.40.50.300">
    <property type="entry name" value="P-loop containing nucleotide triphosphate hydrolases"/>
    <property type="match status" value="1"/>
</dbReference>
<dbReference type="InterPro" id="IPR025955">
    <property type="entry name" value="TraC/Conjuga_ATPase"/>
</dbReference>
<dbReference type="InterPro" id="IPR043964">
    <property type="entry name" value="P-loop_TraG"/>
</dbReference>
<dbReference type="PANTHER" id="PTHR30121:SF6">
    <property type="entry name" value="SLR6007 PROTEIN"/>
    <property type="match status" value="1"/>
</dbReference>
<dbReference type="Proteomes" id="UP000664277">
    <property type="component" value="Unassembled WGS sequence"/>
</dbReference>
<dbReference type="EMBL" id="JAFLCK010000001">
    <property type="protein sequence ID" value="MBN8658913.1"/>
    <property type="molecule type" value="Genomic_DNA"/>
</dbReference>
<dbReference type="SUPFAM" id="SSF52540">
    <property type="entry name" value="P-loop containing nucleoside triphosphate hydrolases"/>
    <property type="match status" value="1"/>
</dbReference>
<feature type="domain" description="TraG P-loop" evidence="2">
    <location>
        <begin position="565"/>
        <end position="919"/>
    </location>
</feature>